<gene>
    <name evidence="1" type="ORF">GMARGA_LOCUS24383</name>
</gene>
<evidence type="ECO:0000313" key="2">
    <source>
        <dbReference type="Proteomes" id="UP000789901"/>
    </source>
</evidence>
<dbReference type="EMBL" id="CAJVQB010025651">
    <property type="protein sequence ID" value="CAG8806854.1"/>
    <property type="molecule type" value="Genomic_DNA"/>
</dbReference>
<feature type="non-terminal residue" evidence="1">
    <location>
        <position position="1"/>
    </location>
</feature>
<keyword evidence="2" id="KW-1185">Reference proteome</keyword>
<sequence length="69" mass="7592">YQALTNAANAINTFATAITNGEPKKNLLTIKAVYEIEISIITEMTTILEVMIDPPILHRDPLTLPLSLL</sequence>
<reference evidence="1 2" key="1">
    <citation type="submission" date="2021-06" db="EMBL/GenBank/DDBJ databases">
        <authorList>
            <person name="Kallberg Y."/>
            <person name="Tangrot J."/>
            <person name="Rosling A."/>
        </authorList>
    </citation>
    <scope>NUCLEOTIDE SEQUENCE [LARGE SCALE GENOMIC DNA]</scope>
    <source>
        <strain evidence="1 2">120-4 pot B 10/14</strain>
    </source>
</reference>
<accession>A0ABN7VYG8</accession>
<proteinExistence type="predicted"/>
<protein>
    <submittedName>
        <fullName evidence="1">24051_t:CDS:1</fullName>
    </submittedName>
</protein>
<evidence type="ECO:0000313" key="1">
    <source>
        <dbReference type="EMBL" id="CAG8806854.1"/>
    </source>
</evidence>
<dbReference type="Proteomes" id="UP000789901">
    <property type="component" value="Unassembled WGS sequence"/>
</dbReference>
<organism evidence="1 2">
    <name type="scientific">Gigaspora margarita</name>
    <dbReference type="NCBI Taxonomy" id="4874"/>
    <lineage>
        <taxon>Eukaryota</taxon>
        <taxon>Fungi</taxon>
        <taxon>Fungi incertae sedis</taxon>
        <taxon>Mucoromycota</taxon>
        <taxon>Glomeromycotina</taxon>
        <taxon>Glomeromycetes</taxon>
        <taxon>Diversisporales</taxon>
        <taxon>Gigasporaceae</taxon>
        <taxon>Gigaspora</taxon>
    </lineage>
</organism>
<comment type="caution">
    <text evidence="1">The sequence shown here is derived from an EMBL/GenBank/DDBJ whole genome shotgun (WGS) entry which is preliminary data.</text>
</comment>
<name>A0ABN7VYG8_GIGMA</name>